<organism evidence="1 2">
    <name type="scientific">Moraxella catarrhalis</name>
    <name type="common">Branhamella catarrhalis</name>
    <dbReference type="NCBI Taxonomy" id="480"/>
    <lineage>
        <taxon>Bacteria</taxon>
        <taxon>Pseudomonadati</taxon>
        <taxon>Pseudomonadota</taxon>
        <taxon>Gammaproteobacteria</taxon>
        <taxon>Moraxellales</taxon>
        <taxon>Moraxellaceae</taxon>
        <taxon>Moraxella</taxon>
    </lineage>
</organism>
<dbReference type="AlphaFoldDB" id="A0A3S9QFG9"/>
<reference evidence="1 2" key="1">
    <citation type="submission" date="2018-12" db="EMBL/GenBank/DDBJ databases">
        <title>Persistence of Moraxella catarrhalis in Chronic Obstructive Pulmonary Disease and Regulation of the Hag/MID Adhesin.</title>
        <authorList>
            <person name="Murphy T."/>
            <person name="Zhao X."/>
            <person name="Vyas G."/>
            <person name="Aluvathingal J."/>
            <person name="Nadendla S."/>
            <person name="Tallon L."/>
            <person name="Tettelin H."/>
        </authorList>
    </citation>
    <scope>NUCLEOTIDE SEQUENCE [LARGE SCALE GENOMIC DNA]</scope>
    <source>
        <strain evidence="1 2">46P58B1</strain>
    </source>
</reference>
<proteinExistence type="predicted"/>
<dbReference type="RefSeq" id="WP_126705146.1">
    <property type="nucleotide sequence ID" value="NZ_CP034662.1"/>
</dbReference>
<dbReference type="Proteomes" id="UP000280228">
    <property type="component" value="Chromosome"/>
</dbReference>
<protein>
    <submittedName>
        <fullName evidence="1">Uncharacterized protein</fullName>
    </submittedName>
</protein>
<evidence type="ECO:0000313" key="2">
    <source>
        <dbReference type="Proteomes" id="UP000280228"/>
    </source>
</evidence>
<dbReference type="EMBL" id="CP034662">
    <property type="protein sequence ID" value="AZQ93378.1"/>
    <property type="molecule type" value="Genomic_DNA"/>
</dbReference>
<evidence type="ECO:0000313" key="1">
    <source>
        <dbReference type="EMBL" id="AZQ93378.1"/>
    </source>
</evidence>
<name>A0A3S9QFG9_MORCA</name>
<accession>A0A3S9QFG9</accession>
<gene>
    <name evidence="1" type="ORF">EJK53_1672</name>
</gene>
<sequence length="202" mass="22759">MTELVLLSKAQIVTADTQTLKDEFAKSIKVTADSLSYMATIYHELQNRGVDLSGLKGGLAEYLPMIASNQIDARLVVEYAGNKTLLSCLAKLSHEQQHALIESPTIKYVTIDENHKKVVENLSLEDVRSSQIFQVFDSYAGRVRTVDEQYQHLLVKLSKTEKPRKNRKVNKIKIKDDYIVVGNYDINIISVIDALKEAGYID</sequence>